<dbReference type="PROSITE" id="PS51725">
    <property type="entry name" value="ABM"/>
    <property type="match status" value="1"/>
</dbReference>
<dbReference type="AlphaFoldDB" id="A0A848MKC2"/>
<keyword evidence="5" id="KW-1185">Reference proteome</keyword>
<dbReference type="EMBL" id="JAADJU010000005">
    <property type="protein sequence ID" value="NMP27520.1"/>
    <property type="molecule type" value="Genomic_DNA"/>
</dbReference>
<dbReference type="InterPro" id="IPR050744">
    <property type="entry name" value="AI-2_Isomerase_LsrG"/>
</dbReference>
<dbReference type="GO" id="GO:0002952">
    <property type="term" value="F:(4S)-4-hydroxy-5-phosphonooxypentane-2,3-dione isomerase activity"/>
    <property type="evidence" value="ECO:0007669"/>
    <property type="project" value="UniProtKB-EC"/>
</dbReference>
<dbReference type="GO" id="GO:0005829">
    <property type="term" value="C:cytosol"/>
    <property type="evidence" value="ECO:0007669"/>
    <property type="project" value="TreeGrafter"/>
</dbReference>
<dbReference type="FunFam" id="3.30.70.100:FF:000016">
    <property type="entry name" value="(4S)-4-hydroxy-5-phosphonooxypentane-2,3-dione isomerase"/>
    <property type="match status" value="1"/>
</dbReference>
<evidence type="ECO:0000256" key="1">
    <source>
        <dbReference type="ARBA" id="ARBA00022490"/>
    </source>
</evidence>
<evidence type="ECO:0000256" key="2">
    <source>
        <dbReference type="ARBA" id="ARBA00023235"/>
    </source>
</evidence>
<name>A0A848MKC2_9GAMM</name>
<dbReference type="PANTHER" id="PTHR33336">
    <property type="entry name" value="QUINOL MONOOXYGENASE YGIN-RELATED"/>
    <property type="match status" value="1"/>
</dbReference>
<dbReference type="Gene3D" id="3.30.70.100">
    <property type="match status" value="1"/>
</dbReference>
<reference evidence="4 5" key="1">
    <citation type="submission" date="2020-01" db="EMBL/GenBank/DDBJ databases">
        <authorList>
            <person name="Lee S.D."/>
        </authorList>
    </citation>
    <scope>NUCLEOTIDE SEQUENCE [LARGE SCALE GENOMIC DNA]</scope>
    <source>
        <strain evidence="4 5">SAP-1</strain>
    </source>
</reference>
<dbReference type="EC" id="5.3.1.32" evidence="4"/>
<dbReference type="GO" id="GO:0016491">
    <property type="term" value="F:oxidoreductase activity"/>
    <property type="evidence" value="ECO:0007669"/>
    <property type="project" value="TreeGrafter"/>
</dbReference>
<dbReference type="SUPFAM" id="SSF54909">
    <property type="entry name" value="Dimeric alpha+beta barrel"/>
    <property type="match status" value="1"/>
</dbReference>
<dbReference type="Pfam" id="PF03992">
    <property type="entry name" value="ABM"/>
    <property type="match status" value="1"/>
</dbReference>
<accession>A0A848MKC2</accession>
<evidence type="ECO:0000313" key="5">
    <source>
        <dbReference type="Proteomes" id="UP000585363"/>
    </source>
</evidence>
<reference evidence="4 5" key="2">
    <citation type="submission" date="2020-06" db="EMBL/GenBank/DDBJ databases">
        <title>Polyphasic characterization of a Rahnella strain isolated from tree sap.</title>
        <authorList>
            <person name="Kim I.S."/>
        </authorList>
    </citation>
    <scope>NUCLEOTIDE SEQUENCE [LARGE SCALE GENOMIC DNA]</scope>
    <source>
        <strain evidence="4 5">SAP-1</strain>
    </source>
</reference>
<dbReference type="InterPro" id="IPR011008">
    <property type="entry name" value="Dimeric_a/b-barrel"/>
</dbReference>
<organism evidence="4 5">
    <name type="scientific">Rouxiella aceris</name>
    <dbReference type="NCBI Taxonomy" id="2703884"/>
    <lineage>
        <taxon>Bacteria</taxon>
        <taxon>Pseudomonadati</taxon>
        <taxon>Pseudomonadota</taxon>
        <taxon>Gammaproteobacteria</taxon>
        <taxon>Enterobacterales</taxon>
        <taxon>Yersiniaceae</taxon>
        <taxon>Rouxiella</taxon>
    </lineage>
</organism>
<protein>
    <submittedName>
        <fullName evidence="4">(4S)-4-hydroxy-5-phosphonooxypentane-2,3-dione isomerase</fullName>
        <ecNumber evidence="4">5.3.1.32</ecNumber>
    </submittedName>
</protein>
<dbReference type="RefSeq" id="WP_169403221.1">
    <property type="nucleotide sequence ID" value="NZ_JAADJU010000005.1"/>
</dbReference>
<dbReference type="InterPro" id="IPR007138">
    <property type="entry name" value="ABM_dom"/>
</dbReference>
<dbReference type="Proteomes" id="UP000585363">
    <property type="component" value="Unassembled WGS sequence"/>
</dbReference>
<gene>
    <name evidence="4" type="primary">lsrG</name>
    <name evidence="4" type="ORF">GW590_11685</name>
</gene>
<comment type="caution">
    <text evidence="4">The sequence shown here is derived from an EMBL/GenBank/DDBJ whole genome shotgun (WGS) entry which is preliminary data.</text>
</comment>
<dbReference type="PANTHER" id="PTHR33336:SF1">
    <property type="entry name" value="(4S)-4-HYDROXY-5-PHOSPHONOOXYPENTANE-2,3-DIONE ISOMERASE"/>
    <property type="match status" value="1"/>
</dbReference>
<keyword evidence="2 4" id="KW-0413">Isomerase</keyword>
<keyword evidence="1" id="KW-0963">Cytoplasm</keyword>
<sequence length="97" mass="11147">MEVTMVEINVKADKVEEFLRVFKLNHLGAIAEPGNLHFDVLQDENIATRFYIYEAYRDSDAVIAHKKTPHYLACVDALESLMSEPRKKTSYKGVFPE</sequence>
<feature type="domain" description="ABM" evidence="3">
    <location>
        <begin position="2"/>
        <end position="95"/>
    </location>
</feature>
<proteinExistence type="predicted"/>
<evidence type="ECO:0000259" key="3">
    <source>
        <dbReference type="PROSITE" id="PS51725"/>
    </source>
</evidence>
<dbReference type="NCBIfam" id="NF007791">
    <property type="entry name" value="PRK10486.1"/>
    <property type="match status" value="1"/>
</dbReference>
<evidence type="ECO:0000313" key="4">
    <source>
        <dbReference type="EMBL" id="NMP27520.1"/>
    </source>
</evidence>